<feature type="compositionally biased region" description="Basic and acidic residues" evidence="1">
    <location>
        <begin position="40"/>
        <end position="65"/>
    </location>
</feature>
<accession>A0A0B6XXH3</accession>
<dbReference type="AlphaFoldDB" id="A0A0B6XXH3"/>
<dbReference type="EMBL" id="HACG01001693">
    <property type="protein sequence ID" value="CEK48558.1"/>
    <property type="molecule type" value="Transcribed_RNA"/>
</dbReference>
<proteinExistence type="predicted"/>
<evidence type="ECO:0000313" key="2">
    <source>
        <dbReference type="EMBL" id="CEK48558.1"/>
    </source>
</evidence>
<reference evidence="2" key="1">
    <citation type="submission" date="2014-12" db="EMBL/GenBank/DDBJ databases">
        <title>Insight into the proteome of Arion vulgaris.</title>
        <authorList>
            <person name="Aradska J."/>
            <person name="Bulat T."/>
            <person name="Smidak R."/>
            <person name="Sarate P."/>
            <person name="Gangsoo J."/>
            <person name="Sialana F."/>
            <person name="Bilban M."/>
            <person name="Lubec G."/>
        </authorList>
    </citation>
    <scope>NUCLEOTIDE SEQUENCE</scope>
    <source>
        <tissue evidence="2">Skin</tissue>
    </source>
</reference>
<protein>
    <submittedName>
        <fullName evidence="2">Uncharacterized protein</fullName>
    </submittedName>
</protein>
<evidence type="ECO:0000256" key="1">
    <source>
        <dbReference type="SAM" id="MobiDB-lite"/>
    </source>
</evidence>
<sequence>MSKPQEPMMTQIIMRKRWLVGHTLRKTVESLNKYLSGTHNDNKEGDAPNRYKDSPLEVLKDVGLS</sequence>
<organism evidence="2">
    <name type="scientific">Arion vulgaris</name>
    <dbReference type="NCBI Taxonomy" id="1028688"/>
    <lineage>
        <taxon>Eukaryota</taxon>
        <taxon>Metazoa</taxon>
        <taxon>Spiralia</taxon>
        <taxon>Lophotrochozoa</taxon>
        <taxon>Mollusca</taxon>
        <taxon>Gastropoda</taxon>
        <taxon>Heterobranchia</taxon>
        <taxon>Euthyneura</taxon>
        <taxon>Panpulmonata</taxon>
        <taxon>Eupulmonata</taxon>
        <taxon>Stylommatophora</taxon>
        <taxon>Helicina</taxon>
        <taxon>Arionoidea</taxon>
        <taxon>Arionidae</taxon>
        <taxon>Arion</taxon>
    </lineage>
</organism>
<feature type="region of interest" description="Disordered" evidence="1">
    <location>
        <begin position="35"/>
        <end position="65"/>
    </location>
</feature>
<name>A0A0B6XXH3_9EUPU</name>
<gene>
    <name evidence="2" type="primary">ORF4412</name>
</gene>